<keyword evidence="3 7" id="KW-0694">RNA-binding</keyword>
<organism evidence="8 9">
    <name type="scientific">Phormidium pseudopriestleyi FRX01</name>
    <dbReference type="NCBI Taxonomy" id="1759528"/>
    <lineage>
        <taxon>Bacteria</taxon>
        <taxon>Bacillati</taxon>
        <taxon>Cyanobacteriota</taxon>
        <taxon>Cyanophyceae</taxon>
        <taxon>Oscillatoriophycideae</taxon>
        <taxon>Oscillatoriales</taxon>
        <taxon>Oscillatoriaceae</taxon>
        <taxon>Phormidium</taxon>
    </lineage>
</organism>
<dbReference type="Gene3D" id="1.20.58.110">
    <property type="entry name" value="Ribosomal protein S20"/>
    <property type="match status" value="1"/>
</dbReference>
<name>A0ABS3FKU1_9CYAN</name>
<accession>A0ABS3FKU1</accession>
<evidence type="ECO:0000256" key="5">
    <source>
        <dbReference type="ARBA" id="ARBA00023274"/>
    </source>
</evidence>
<keyword evidence="9" id="KW-1185">Reference proteome</keyword>
<dbReference type="Proteomes" id="UP000664844">
    <property type="component" value="Unassembled WGS sequence"/>
</dbReference>
<dbReference type="PANTHER" id="PTHR33398:SF1">
    <property type="entry name" value="SMALL RIBOSOMAL SUBUNIT PROTEIN BS20C"/>
    <property type="match status" value="1"/>
</dbReference>
<proteinExistence type="inferred from homology"/>
<evidence type="ECO:0000256" key="4">
    <source>
        <dbReference type="ARBA" id="ARBA00022980"/>
    </source>
</evidence>
<comment type="similarity">
    <text evidence="1 7">Belongs to the bacterial ribosomal protein bS20 family.</text>
</comment>
<protein>
    <recommendedName>
        <fullName evidence="6 7">Small ribosomal subunit protein bS20</fullName>
    </recommendedName>
</protein>
<dbReference type="Pfam" id="PF01649">
    <property type="entry name" value="Ribosomal_S20p"/>
    <property type="match status" value="1"/>
</dbReference>
<dbReference type="InterPro" id="IPR002583">
    <property type="entry name" value="Ribosomal_bS20"/>
</dbReference>
<dbReference type="RefSeq" id="WP_207086291.1">
    <property type="nucleotide sequence ID" value="NZ_JAFLQW010000030.1"/>
</dbReference>
<dbReference type="HAMAP" id="MF_00500">
    <property type="entry name" value="Ribosomal_bS20"/>
    <property type="match status" value="1"/>
</dbReference>
<evidence type="ECO:0000256" key="6">
    <source>
        <dbReference type="ARBA" id="ARBA00035136"/>
    </source>
</evidence>
<dbReference type="PANTHER" id="PTHR33398">
    <property type="entry name" value="30S RIBOSOMAL PROTEIN S20"/>
    <property type="match status" value="1"/>
</dbReference>
<comment type="caution">
    <text evidence="8">The sequence shown here is derived from an EMBL/GenBank/DDBJ whole genome shotgun (WGS) entry which is preliminary data.</text>
</comment>
<dbReference type="EMBL" id="JAFLQW010000030">
    <property type="protein sequence ID" value="MBO0347714.1"/>
    <property type="molecule type" value="Genomic_DNA"/>
</dbReference>
<keyword evidence="2 7" id="KW-0699">rRNA-binding</keyword>
<dbReference type="SUPFAM" id="SSF46992">
    <property type="entry name" value="Ribosomal protein S20"/>
    <property type="match status" value="1"/>
</dbReference>
<evidence type="ECO:0000256" key="1">
    <source>
        <dbReference type="ARBA" id="ARBA00007634"/>
    </source>
</evidence>
<dbReference type="InterPro" id="IPR036510">
    <property type="entry name" value="Ribosomal_bS20_sf"/>
</dbReference>
<gene>
    <name evidence="7" type="primary">rpsT</name>
    <name evidence="7" type="synonym">rps20</name>
    <name evidence="8" type="ORF">J0895_01035</name>
</gene>
<dbReference type="NCBIfam" id="TIGR00029">
    <property type="entry name" value="S20"/>
    <property type="match status" value="1"/>
</dbReference>
<comment type="function">
    <text evidence="7">Binds directly to 16S ribosomal RNA.</text>
</comment>
<evidence type="ECO:0000256" key="3">
    <source>
        <dbReference type="ARBA" id="ARBA00022884"/>
    </source>
</evidence>
<sequence>MANIKSAIKRVQIAERNRLRNKSYKSAVKTLIKKCVTSAEQYGSNPTPELKEEIHNRLNAAYSKIDKAVKCGVIHANNAARKKSNLARVVKQHELAQSAAS</sequence>
<evidence type="ECO:0000256" key="7">
    <source>
        <dbReference type="HAMAP-Rule" id="MF_00500"/>
    </source>
</evidence>
<evidence type="ECO:0000313" key="8">
    <source>
        <dbReference type="EMBL" id="MBO0347714.1"/>
    </source>
</evidence>
<reference evidence="8 9" key="1">
    <citation type="submission" date="2021-03" db="EMBL/GenBank/DDBJ databases">
        <title>Metabolic Capacity of the Antarctic Cyanobacterium Phormidium pseudopriestleyi that Sustains Oxygenic Photosynthesis in the Presence of Hydrogen Sulfide.</title>
        <authorList>
            <person name="Lumian J.E."/>
            <person name="Jungblut A.D."/>
            <person name="Dillon M.L."/>
            <person name="Hawes I."/>
            <person name="Doran P.T."/>
            <person name="Mackey T.J."/>
            <person name="Dick G.J."/>
            <person name="Grettenberger C.L."/>
            <person name="Sumner D.Y."/>
        </authorList>
    </citation>
    <scope>NUCLEOTIDE SEQUENCE [LARGE SCALE GENOMIC DNA]</scope>
    <source>
        <strain evidence="8 9">FRX01</strain>
    </source>
</reference>
<dbReference type="GO" id="GO:0005840">
    <property type="term" value="C:ribosome"/>
    <property type="evidence" value="ECO:0007669"/>
    <property type="project" value="UniProtKB-KW"/>
</dbReference>
<keyword evidence="5 7" id="KW-0687">Ribonucleoprotein</keyword>
<evidence type="ECO:0000256" key="2">
    <source>
        <dbReference type="ARBA" id="ARBA00022730"/>
    </source>
</evidence>
<keyword evidence="4 7" id="KW-0689">Ribosomal protein</keyword>
<evidence type="ECO:0000313" key="9">
    <source>
        <dbReference type="Proteomes" id="UP000664844"/>
    </source>
</evidence>